<dbReference type="SUPFAM" id="SSF51658">
    <property type="entry name" value="Xylose isomerase-like"/>
    <property type="match status" value="1"/>
</dbReference>
<dbReference type="InterPro" id="IPR050312">
    <property type="entry name" value="IolE/XylAMocC-like"/>
</dbReference>
<reference evidence="2" key="1">
    <citation type="submission" date="2022-11" db="EMBL/GenBank/DDBJ databases">
        <title>Biodiversity and phylogenetic relationships of bacteria.</title>
        <authorList>
            <person name="Machado R.A.R."/>
            <person name="Bhat A."/>
            <person name="Loulou A."/>
            <person name="Kallel S."/>
        </authorList>
    </citation>
    <scope>NUCLEOTIDE SEQUENCE</scope>
    <source>
        <strain evidence="2">K-TC2</strain>
    </source>
</reference>
<comment type="caution">
    <text evidence="2">The sequence shown here is derived from an EMBL/GenBank/DDBJ whole genome shotgun (WGS) entry which is preliminary data.</text>
</comment>
<gene>
    <name evidence="2" type="primary">iolE</name>
    <name evidence="2" type="ORF">OSH07_10150</name>
</gene>
<evidence type="ECO:0000313" key="2">
    <source>
        <dbReference type="EMBL" id="MCX5569552.1"/>
    </source>
</evidence>
<dbReference type="InterPro" id="IPR036237">
    <property type="entry name" value="Xyl_isomerase-like_sf"/>
</dbReference>
<dbReference type="Gene3D" id="3.20.20.150">
    <property type="entry name" value="Divalent-metal-dependent TIM barrel enzymes"/>
    <property type="match status" value="1"/>
</dbReference>
<dbReference type="InterPro" id="IPR013022">
    <property type="entry name" value="Xyl_isomerase-like_TIM-brl"/>
</dbReference>
<dbReference type="InterPro" id="IPR030823">
    <property type="entry name" value="IolE/MocC"/>
</dbReference>
<proteinExistence type="predicted"/>
<dbReference type="AlphaFoldDB" id="A0A9X3IL71"/>
<dbReference type="GO" id="GO:0050114">
    <property type="term" value="F:myo-inosose-2 dehydratase activity"/>
    <property type="evidence" value="ECO:0007669"/>
    <property type="project" value="UniProtKB-EC"/>
</dbReference>
<dbReference type="PANTHER" id="PTHR12110:SF41">
    <property type="entry name" value="INOSOSE DEHYDRATASE"/>
    <property type="match status" value="1"/>
</dbReference>
<dbReference type="Pfam" id="PF01261">
    <property type="entry name" value="AP_endonuc_2"/>
    <property type="match status" value="1"/>
</dbReference>
<evidence type="ECO:0000313" key="3">
    <source>
        <dbReference type="Proteomes" id="UP001144805"/>
    </source>
</evidence>
<feature type="domain" description="Xylose isomerase-like TIM barrel" evidence="1">
    <location>
        <begin position="30"/>
        <end position="277"/>
    </location>
</feature>
<name>A0A9X3IL71_9HYPH</name>
<dbReference type="NCBIfam" id="TIGR04379">
    <property type="entry name" value="myo_inos_iolE"/>
    <property type="match status" value="1"/>
</dbReference>
<evidence type="ECO:0000259" key="1">
    <source>
        <dbReference type="Pfam" id="PF01261"/>
    </source>
</evidence>
<organism evidence="2 3">
    <name type="scientific">Kaistia nematophila</name>
    <dbReference type="NCBI Taxonomy" id="2994654"/>
    <lineage>
        <taxon>Bacteria</taxon>
        <taxon>Pseudomonadati</taxon>
        <taxon>Pseudomonadota</taxon>
        <taxon>Alphaproteobacteria</taxon>
        <taxon>Hyphomicrobiales</taxon>
        <taxon>Kaistiaceae</taxon>
        <taxon>Kaistia</taxon>
    </lineage>
</organism>
<dbReference type="Proteomes" id="UP001144805">
    <property type="component" value="Unassembled WGS sequence"/>
</dbReference>
<keyword evidence="3" id="KW-1185">Reference proteome</keyword>
<accession>A0A9X3IL71</accession>
<sequence>MIRIGANPICWSNDDKQDIGGDISLEQCLSEAKAIGIEGMELGHKFPREADALRPILAAHGLDLVGGWYSTFLIERDAEEELKQARAHIDLLKAFGCKVFIAAECTRTIHGTQSAPLSTRPVMSEVEWGRFTTRLTELADYLAREGLTLVYHHHMGTVIQTEAEVDRMMEATGPAVKLLLDTGHITWAGGDPARLARHYRDRIAHVHTKDVRPDVAKQAAAEDWSFLDSVLNGVYTVPGDGAIDYVAVFREIPDYSGWIVIEAEQDPVKAPPARYVKMGFDNLNRFIDAAGLKR</sequence>
<protein>
    <submittedName>
        <fullName evidence="2">Myo-inosose-2 dehydratase</fullName>
        <ecNumber evidence="2">4.2.1.44</ecNumber>
    </submittedName>
</protein>
<keyword evidence="2" id="KW-0456">Lyase</keyword>
<dbReference type="PANTHER" id="PTHR12110">
    <property type="entry name" value="HYDROXYPYRUVATE ISOMERASE"/>
    <property type="match status" value="1"/>
</dbReference>
<dbReference type="EC" id="4.2.1.44" evidence="2"/>
<dbReference type="EMBL" id="JAPKNK010000003">
    <property type="protein sequence ID" value="MCX5569552.1"/>
    <property type="molecule type" value="Genomic_DNA"/>
</dbReference>
<dbReference type="RefSeq" id="WP_266338514.1">
    <property type="nucleotide sequence ID" value="NZ_JAPKNK010000003.1"/>
</dbReference>